<protein>
    <submittedName>
        <fullName evidence="1">Histidine kinase-, DNA gyrase B-, and HSP90-like ATPase</fullName>
    </submittedName>
</protein>
<dbReference type="AlphaFoldDB" id="A0A1I3YXG0"/>
<evidence type="ECO:0000313" key="1">
    <source>
        <dbReference type="EMBL" id="SFK35901.1"/>
    </source>
</evidence>
<organism evidence="1 2">
    <name type="scientific">Methylorubrum salsuginis</name>
    <dbReference type="NCBI Taxonomy" id="414703"/>
    <lineage>
        <taxon>Bacteria</taxon>
        <taxon>Pseudomonadati</taxon>
        <taxon>Pseudomonadota</taxon>
        <taxon>Alphaproteobacteria</taxon>
        <taxon>Hyphomicrobiales</taxon>
        <taxon>Methylobacteriaceae</taxon>
        <taxon>Methylorubrum</taxon>
    </lineage>
</organism>
<dbReference type="EMBL" id="FOSV01000001">
    <property type="protein sequence ID" value="SFK35901.1"/>
    <property type="molecule type" value="Genomic_DNA"/>
</dbReference>
<dbReference type="GO" id="GO:0016301">
    <property type="term" value="F:kinase activity"/>
    <property type="evidence" value="ECO:0007669"/>
    <property type="project" value="UniProtKB-KW"/>
</dbReference>
<dbReference type="STRING" id="414703.SAMN04488125_101386"/>
<name>A0A1I3YXG0_9HYPH</name>
<dbReference type="InterPro" id="IPR036890">
    <property type="entry name" value="HATPase_C_sf"/>
</dbReference>
<reference evidence="2" key="1">
    <citation type="submission" date="2016-10" db="EMBL/GenBank/DDBJ databases">
        <authorList>
            <person name="Varghese N."/>
            <person name="Submissions S."/>
        </authorList>
    </citation>
    <scope>NUCLEOTIDE SEQUENCE [LARGE SCALE GENOMIC DNA]</scope>
    <source>
        <strain evidence="2">CGMCC 1.6474</strain>
    </source>
</reference>
<gene>
    <name evidence="1" type="ORF">SAMN04488125_101386</name>
</gene>
<dbReference type="Proteomes" id="UP000198804">
    <property type="component" value="Unassembled WGS sequence"/>
</dbReference>
<dbReference type="SUPFAM" id="SSF55874">
    <property type="entry name" value="ATPase domain of HSP90 chaperone/DNA topoisomerase II/histidine kinase"/>
    <property type="match status" value="1"/>
</dbReference>
<sequence length="676" mass="77311">MRHKSIDLASEVKRAVLPDGLQGFLFPLYEAVSNSIHSLEERWGESVEEQGRIEIEFDSDASSVLIADNGVGFDEKNLGAFLTPLTGNKYERGGKGFGRFIAFKVFKEVLYSCRQISSDGVSSAGSYKYEPFADDDNLIEISSDEGVGAHRFDAGLTAVMREPHVEAKCLFDFGSEVYLEKDAREIISASLVDHFLVEFVQKKVPKNFFVIIQGMRINVHEYFFRSLFVAGSKTEFIEVGGICREFKFDYFQVGDLKMKKHRLYFYSNNRAASDLENISSGLNDKSFSKLRDDGMWRYFYLVAVSSEFFVASQSRDRIVNLHTKIEGDNKKKSIRDQLVGLAKGHILELESTYTLERKAKMTAEVEHLVAIDPLLRRGLGNKSAAEFVEGRSITETREQLAQDLFVERFRQKFDFTKISQNASVEQLVQIVKTQIPEDAKEALAVYVAYRNHVIRIFRELLNKNEDGLATEDKVHQLIYPRYKDSEEIDYSSHNLWLLDDDLAYAQYISSDRTLEGKRRGKGQFAHDILINNERELMIVEMKRPQKAGYSVADESSTDDPVGQLKSQISEIRRKGVIKTSGARDITIAPDTMVRGYVLADWNDSLQSYLELEDFIITNYGGRMAYRYYKTLNYMIEVIAFDRLIDRADNRNEAFVQILEGNSKFDLKPKSVFETPK</sequence>
<accession>A0A1I3YXG0</accession>
<keyword evidence="2" id="KW-1185">Reference proteome</keyword>
<proteinExistence type="predicted"/>
<evidence type="ECO:0000313" key="2">
    <source>
        <dbReference type="Proteomes" id="UP000198804"/>
    </source>
</evidence>
<dbReference type="Gene3D" id="3.30.565.10">
    <property type="entry name" value="Histidine kinase-like ATPase, C-terminal domain"/>
    <property type="match status" value="1"/>
</dbReference>
<dbReference type="RefSeq" id="WP_244535246.1">
    <property type="nucleotide sequence ID" value="NZ_FOSV01000001.1"/>
</dbReference>
<keyword evidence="1" id="KW-0808">Transferase</keyword>
<keyword evidence="1" id="KW-0418">Kinase</keyword>